<dbReference type="Pfam" id="PF04434">
    <property type="entry name" value="SWIM"/>
    <property type="match status" value="1"/>
</dbReference>
<dbReference type="InterPro" id="IPR018289">
    <property type="entry name" value="MULE_transposase_dom"/>
</dbReference>
<dbReference type="Proteomes" id="UP000813463">
    <property type="component" value="Chromosome 1"/>
</dbReference>
<feature type="compositionally biased region" description="Polar residues" evidence="5">
    <location>
        <begin position="217"/>
        <end position="226"/>
    </location>
</feature>
<evidence type="ECO:0000313" key="9">
    <source>
        <dbReference type="RefSeq" id="XP_056695661.1"/>
    </source>
</evidence>
<evidence type="ECO:0000259" key="6">
    <source>
        <dbReference type="PROSITE" id="PS50966"/>
    </source>
</evidence>
<dbReference type="Pfam" id="PF26130">
    <property type="entry name" value="PB1-like"/>
    <property type="match status" value="1"/>
</dbReference>
<keyword evidence="7" id="KW-1185">Reference proteome</keyword>
<feature type="compositionally biased region" description="Acidic residues" evidence="5">
    <location>
        <begin position="374"/>
        <end position="392"/>
    </location>
</feature>
<reference evidence="8 9" key="2">
    <citation type="submission" date="2025-05" db="UniProtKB">
        <authorList>
            <consortium name="RefSeq"/>
        </authorList>
    </citation>
    <scope>IDENTIFICATION</scope>
    <source>
        <tissue evidence="8 9">Leaf</tissue>
    </source>
</reference>
<evidence type="ECO:0000256" key="4">
    <source>
        <dbReference type="PROSITE-ProRule" id="PRU00325"/>
    </source>
</evidence>
<dbReference type="PANTHER" id="PTHR31973">
    <property type="entry name" value="POLYPROTEIN, PUTATIVE-RELATED"/>
    <property type="match status" value="1"/>
</dbReference>
<evidence type="ECO:0000313" key="7">
    <source>
        <dbReference type="Proteomes" id="UP000813463"/>
    </source>
</evidence>
<dbReference type="PANTHER" id="PTHR31973:SF197">
    <property type="entry name" value="SWIM-TYPE DOMAIN-CONTAINING PROTEIN"/>
    <property type="match status" value="1"/>
</dbReference>
<feature type="compositionally biased region" description="Basic and acidic residues" evidence="5">
    <location>
        <begin position="147"/>
        <end position="161"/>
    </location>
</feature>
<reference evidence="7" key="1">
    <citation type="journal article" date="2021" name="Nat. Commun.">
        <title>Genomic analyses provide insights into spinach domestication and the genetic basis of agronomic traits.</title>
        <authorList>
            <person name="Cai X."/>
            <person name="Sun X."/>
            <person name="Xu C."/>
            <person name="Sun H."/>
            <person name="Wang X."/>
            <person name="Ge C."/>
            <person name="Zhang Z."/>
            <person name="Wang Q."/>
            <person name="Fei Z."/>
            <person name="Jiao C."/>
            <person name="Wang Q."/>
        </authorList>
    </citation>
    <scope>NUCLEOTIDE SEQUENCE [LARGE SCALE GENOMIC DNA]</scope>
    <source>
        <strain evidence="7">cv. Varoflay</strain>
    </source>
</reference>
<feature type="region of interest" description="Disordered" evidence="5">
    <location>
        <begin position="288"/>
        <end position="319"/>
    </location>
</feature>
<gene>
    <name evidence="8 9" type="primary">LOC110791918</name>
</gene>
<dbReference type="Pfam" id="PF10551">
    <property type="entry name" value="MULE"/>
    <property type="match status" value="1"/>
</dbReference>
<keyword evidence="1" id="KW-0479">Metal-binding</keyword>
<feature type="region of interest" description="Disordered" evidence="5">
    <location>
        <begin position="951"/>
        <end position="1095"/>
    </location>
</feature>
<evidence type="ECO:0000256" key="3">
    <source>
        <dbReference type="ARBA" id="ARBA00022833"/>
    </source>
</evidence>
<dbReference type="InterPro" id="IPR007527">
    <property type="entry name" value="Znf_SWIM"/>
</dbReference>
<proteinExistence type="predicted"/>
<feature type="compositionally biased region" description="Low complexity" evidence="5">
    <location>
        <begin position="1067"/>
        <end position="1090"/>
    </location>
</feature>
<feature type="domain" description="SWIM-type" evidence="6">
    <location>
        <begin position="867"/>
        <end position="908"/>
    </location>
</feature>
<feature type="compositionally biased region" description="Polar residues" evidence="5">
    <location>
        <begin position="1029"/>
        <end position="1050"/>
    </location>
</feature>
<feature type="compositionally biased region" description="Polar residues" evidence="5">
    <location>
        <begin position="135"/>
        <end position="146"/>
    </location>
</feature>
<sequence>MGVVTLKIWHGGIFKTVNNGQLVYEGGKGKTCQIDSDVLCWWDLLDLAKKCGNYSTIEGLCYLIPGQPLGNGLRKVYDDAQVLEMTELALKMRCIEVYVNHGVALPEMHKKVEKLQPRRAPHPPQLDSVRCSPRNCVSSAASSQQKSTEKAKKTLSTHKDASLPLTGPTETQDPMFNHESVLEKSNNTVQEKPIQPLHSSTIPDPKPNQKKTRTKLSKTQPFSSPIESEENFLNDYEWEDPRPNSPVDLNANYYNSDTEDDDADPIYDPYIDKGKAVTVDKGGDCDGDVDGDQFCDEFSDEFSEDAGDSNPDLDEEEPEEQLEDAAYQSDCSDDEYRSAREKVKECNQRLIDLALQVQRDIEGKGIIVPTNDVPEVDGDGDGCISEYEESDDDVHTPPDSGDEELSFRDRKKKRGVLVGADTDFNTFKWSVGQRFPERKAFKDAVAMYGVLQGRNIYFVVSDRNRQQRLGVKCVKGCPFYVYASWDSRRAILVVRRVIGEHICHRNMKKNRQLKANWVAQQFLEVFKARPHWPAREIMESVRRAFKVLISRNLAYKIKYAAHKMLHGSMHEHYKKVGGYIEALKSTSPGTDIELVTDPTKQTVPPVFQRLFTCFEGLQKGWKLGCRKVICIDACFLKTFLGGQLLVAVGRDGNDQMYPIAWAVAEGENNNSWEWFMIKLQKCLDLDDGEGIAVISDEHVAIINAVASVLPKAEHRHCARHIFAHWHKSFKGDQMKLLFWKIAKAYNLADFNDAVEEMNAINEDAVTAFKSYNPKLFCRAYLDISMKTDAITSNMAETFNGHIINARTKDLIYMLEDIRISLMQRLVVKRQAMQKSTSTVCQRIQVKLDQEKAKAANCDVIPSTDTLFNVNYYLDQLVVDLEAKTCSCRKWNMLGYPCCHAVACIYFLNKEAEDFVEDCYKRETYLKAYAGSIPPIDGERYWPRVEYGLDPPPIKIGPGRPRVNRRKDPMEDPKKPGTLQRTGMEMTCSIYHVKGHNKRRCPNKDTPSAPTEPPPKRSRGRPRKDGQPPISHSQVAQSSTAHHNATAQPTQLGRGGRMCRGGAGSRGGRTTSRGGRTTSGRGSRGGRAPSGRGRGRDQVSFQFHCCTRVLHLPFVMTFVLKWLVLFRYLSEFCFLKWLVLSRFQLVLGCILHQMVQHTPIKVAVLGMSMTKQANQAKSLHCTKQLSRNFNKKIFWFPVELFMYVIRQ</sequence>
<keyword evidence="3" id="KW-0862">Zinc</keyword>
<evidence type="ECO:0000256" key="5">
    <source>
        <dbReference type="SAM" id="MobiDB-lite"/>
    </source>
</evidence>
<feature type="region of interest" description="Disordered" evidence="5">
    <location>
        <begin position="368"/>
        <end position="406"/>
    </location>
</feature>
<dbReference type="InterPro" id="IPR058594">
    <property type="entry name" value="PB1-like_dom_pln"/>
</dbReference>
<feature type="region of interest" description="Disordered" evidence="5">
    <location>
        <begin position="192"/>
        <end position="228"/>
    </location>
</feature>
<feature type="region of interest" description="Disordered" evidence="5">
    <location>
        <begin position="114"/>
        <end position="174"/>
    </location>
</feature>
<dbReference type="GeneID" id="110791918"/>
<name>A0ABM3RJ94_SPIOL</name>
<feature type="compositionally biased region" description="Gly residues" evidence="5">
    <location>
        <begin position="1052"/>
        <end position="1066"/>
    </location>
</feature>
<dbReference type="RefSeq" id="XP_056695661.1">
    <property type="nucleotide sequence ID" value="XM_056839683.1"/>
</dbReference>
<dbReference type="PROSITE" id="PS50966">
    <property type="entry name" value="ZF_SWIM"/>
    <property type="match status" value="1"/>
</dbReference>
<feature type="compositionally biased region" description="Basic and acidic residues" evidence="5">
    <location>
        <begin position="965"/>
        <end position="974"/>
    </location>
</feature>
<evidence type="ECO:0000313" key="8">
    <source>
        <dbReference type="RefSeq" id="XP_056695659.1"/>
    </source>
</evidence>
<keyword evidence="2 4" id="KW-0863">Zinc-finger</keyword>
<evidence type="ECO:0000256" key="2">
    <source>
        <dbReference type="ARBA" id="ARBA00022771"/>
    </source>
</evidence>
<organism evidence="7 9">
    <name type="scientific">Spinacia oleracea</name>
    <name type="common">Spinach</name>
    <dbReference type="NCBI Taxonomy" id="3562"/>
    <lineage>
        <taxon>Eukaryota</taxon>
        <taxon>Viridiplantae</taxon>
        <taxon>Streptophyta</taxon>
        <taxon>Embryophyta</taxon>
        <taxon>Tracheophyta</taxon>
        <taxon>Spermatophyta</taxon>
        <taxon>Magnoliopsida</taxon>
        <taxon>eudicotyledons</taxon>
        <taxon>Gunneridae</taxon>
        <taxon>Pentapetalae</taxon>
        <taxon>Caryophyllales</taxon>
        <taxon>Chenopodiaceae</taxon>
        <taxon>Chenopodioideae</taxon>
        <taxon>Anserineae</taxon>
        <taxon>Spinacia</taxon>
    </lineage>
</organism>
<accession>A0ABM3RJ94</accession>
<dbReference type="RefSeq" id="XP_056695659.1">
    <property type="nucleotide sequence ID" value="XM_056839681.1"/>
</dbReference>
<dbReference type="SMART" id="SM00575">
    <property type="entry name" value="ZnF_PMZ"/>
    <property type="match status" value="1"/>
</dbReference>
<dbReference type="InterPro" id="IPR006564">
    <property type="entry name" value="Znf_PMZ"/>
</dbReference>
<protein>
    <submittedName>
        <fullName evidence="8 9">Uncharacterized protein isoform X1</fullName>
    </submittedName>
</protein>
<evidence type="ECO:0000256" key="1">
    <source>
        <dbReference type="ARBA" id="ARBA00022723"/>
    </source>
</evidence>